<feature type="signal peptide" evidence="4">
    <location>
        <begin position="1"/>
        <end position="23"/>
    </location>
</feature>
<evidence type="ECO:0000256" key="1">
    <source>
        <dbReference type="ARBA" id="ARBA00022630"/>
    </source>
</evidence>
<keyword evidence="4" id="KW-0732">Signal</keyword>
<dbReference type="Gene3D" id="3.40.109.10">
    <property type="entry name" value="NADH Oxidase"/>
    <property type="match status" value="1"/>
</dbReference>
<protein>
    <submittedName>
        <fullName evidence="6">Nitroreductase family protein</fullName>
    </submittedName>
</protein>
<evidence type="ECO:0000256" key="2">
    <source>
        <dbReference type="ARBA" id="ARBA00022643"/>
    </source>
</evidence>
<dbReference type="GeneID" id="65535698"/>
<dbReference type="CDD" id="cd02150">
    <property type="entry name" value="nitroreductase"/>
    <property type="match status" value="1"/>
</dbReference>
<dbReference type="Proteomes" id="UP000186351">
    <property type="component" value="Chromosome"/>
</dbReference>
<keyword evidence="3" id="KW-0560">Oxidoreductase</keyword>
<evidence type="ECO:0000259" key="5">
    <source>
        <dbReference type="Pfam" id="PF00881"/>
    </source>
</evidence>
<dbReference type="InterPro" id="IPR029479">
    <property type="entry name" value="Nitroreductase"/>
</dbReference>
<dbReference type="KEGG" id="pary:A4V02_02435"/>
<dbReference type="PROSITE" id="PS51257">
    <property type="entry name" value="PROKAR_LIPOPROTEIN"/>
    <property type="match status" value="1"/>
</dbReference>
<gene>
    <name evidence="6" type="ORF">A4V02_02435</name>
</gene>
<keyword evidence="7" id="KW-1185">Reference proteome</keyword>
<evidence type="ECO:0000313" key="6">
    <source>
        <dbReference type="EMBL" id="ANU64715.2"/>
    </source>
</evidence>
<dbReference type="AlphaFoldDB" id="A0A1B1SD63"/>
<keyword evidence="2" id="KW-0288">FMN</keyword>
<dbReference type="InterPro" id="IPR050627">
    <property type="entry name" value="Nitroreductase/BluB"/>
</dbReference>
<evidence type="ECO:0000313" key="7">
    <source>
        <dbReference type="Proteomes" id="UP000186351"/>
    </source>
</evidence>
<dbReference type="RefSeq" id="WP_084273936.1">
    <property type="nucleotide sequence ID" value="NZ_CANOQY010000004.1"/>
</dbReference>
<organism evidence="6 7">
    <name type="scientific">Muribaculum intestinale</name>
    <dbReference type="NCBI Taxonomy" id="1796646"/>
    <lineage>
        <taxon>Bacteria</taxon>
        <taxon>Pseudomonadati</taxon>
        <taxon>Bacteroidota</taxon>
        <taxon>Bacteroidia</taxon>
        <taxon>Bacteroidales</taxon>
        <taxon>Muribaculaceae</taxon>
        <taxon>Muribaculum</taxon>
    </lineage>
</organism>
<accession>A0A1Z2XEE3</accession>
<dbReference type="PANTHER" id="PTHR23026:SF90">
    <property type="entry name" value="IODOTYROSINE DEIODINASE 1"/>
    <property type="match status" value="1"/>
</dbReference>
<dbReference type="GO" id="GO:0016491">
    <property type="term" value="F:oxidoreductase activity"/>
    <property type="evidence" value="ECO:0007669"/>
    <property type="project" value="UniProtKB-KW"/>
</dbReference>
<keyword evidence="1" id="KW-0285">Flavoprotein</keyword>
<sequence>MRFNGFTYATVLALLITSMSACGNPTANSDPAPSATDEAVNPAVENIMTRTSIRQYQPDRSISRDTVDLLLRAAMSAPTAVNKQPWAFVVIDSRESLDSLAEVLPYARMLRHAPLAIVTCGDLGKALEGEAREFWIQDVSAATENLLLAAHALGLGAVWTGVYPSTERTKAVQECLGMPANIIPLAVVPVGYPAHEGEPKDKYKADNIHFGRW</sequence>
<dbReference type="SUPFAM" id="SSF55469">
    <property type="entry name" value="FMN-dependent nitroreductase-like"/>
    <property type="match status" value="1"/>
</dbReference>
<feature type="chain" id="PRO_5012227141" evidence="4">
    <location>
        <begin position="24"/>
        <end position="213"/>
    </location>
</feature>
<reference evidence="7" key="1">
    <citation type="submission" date="2016-04" db="EMBL/GenBank/DDBJ databases">
        <title>Complete Genome Sequences of Twelve Strains of a Stable Defined Moderately Diverse Mouse Microbiota 2 (sDMDMm2).</title>
        <authorList>
            <person name="Uchimura Y."/>
            <person name="Wyss M."/>
            <person name="Brugiroux S."/>
            <person name="Limenitakis J.P."/>
            <person name="Stecher B."/>
            <person name="McCoy K.D."/>
            <person name="Macpherson A.J."/>
        </authorList>
    </citation>
    <scope>NUCLEOTIDE SEQUENCE [LARGE SCALE GENOMIC DNA]</scope>
    <source>
        <strain evidence="7">YL27</strain>
    </source>
</reference>
<evidence type="ECO:0000256" key="3">
    <source>
        <dbReference type="ARBA" id="ARBA00023002"/>
    </source>
</evidence>
<dbReference type="InterPro" id="IPR000415">
    <property type="entry name" value="Nitroreductase-like"/>
</dbReference>
<feature type="domain" description="Nitroreductase" evidence="5">
    <location>
        <begin position="105"/>
        <end position="192"/>
    </location>
</feature>
<dbReference type="EMBL" id="CP015402">
    <property type="protein sequence ID" value="ANU64715.2"/>
    <property type="molecule type" value="Genomic_DNA"/>
</dbReference>
<feature type="domain" description="Nitroreductase" evidence="5">
    <location>
        <begin position="47"/>
        <end position="102"/>
    </location>
</feature>
<accession>A0A1B1SD63</accession>
<name>A0A1B1SD63_9BACT</name>
<evidence type="ECO:0000256" key="4">
    <source>
        <dbReference type="SAM" id="SignalP"/>
    </source>
</evidence>
<dbReference type="PANTHER" id="PTHR23026">
    <property type="entry name" value="NADPH NITROREDUCTASE"/>
    <property type="match status" value="1"/>
</dbReference>
<dbReference type="Pfam" id="PF00881">
    <property type="entry name" value="Nitroreductase"/>
    <property type="match status" value="2"/>
</dbReference>
<dbReference type="STRING" id="1796646.A4V02_02435"/>
<proteinExistence type="predicted"/>